<dbReference type="RefSeq" id="WP_262482962.1">
    <property type="nucleotide sequence ID" value="NZ_FQYX01000021.1"/>
</dbReference>
<accession>A0A1M6J8N2</accession>
<protein>
    <submittedName>
        <fullName evidence="1">Uncharacterized protein</fullName>
    </submittedName>
</protein>
<name>A0A1M6J8N2_9FLAO</name>
<evidence type="ECO:0000313" key="2">
    <source>
        <dbReference type="Proteomes" id="UP000184231"/>
    </source>
</evidence>
<sequence>MNKKRTRAENQRYSVPLAGGASRSVGLSCEMIHSEYFFVST</sequence>
<dbReference type="Proteomes" id="UP000184231">
    <property type="component" value="Unassembled WGS sequence"/>
</dbReference>
<organism evidence="1 2">
    <name type="scientific">Arenibacter nanhaiticus</name>
    <dbReference type="NCBI Taxonomy" id="558155"/>
    <lineage>
        <taxon>Bacteria</taxon>
        <taxon>Pseudomonadati</taxon>
        <taxon>Bacteroidota</taxon>
        <taxon>Flavobacteriia</taxon>
        <taxon>Flavobacteriales</taxon>
        <taxon>Flavobacteriaceae</taxon>
        <taxon>Arenibacter</taxon>
    </lineage>
</organism>
<proteinExistence type="predicted"/>
<keyword evidence="2" id="KW-1185">Reference proteome</keyword>
<reference evidence="2" key="1">
    <citation type="submission" date="2016-11" db="EMBL/GenBank/DDBJ databases">
        <authorList>
            <person name="Varghese N."/>
            <person name="Submissions S."/>
        </authorList>
    </citation>
    <scope>NUCLEOTIDE SEQUENCE [LARGE SCALE GENOMIC DNA]</scope>
    <source>
        <strain evidence="2">CGMCC 1.8863</strain>
    </source>
</reference>
<dbReference type="AlphaFoldDB" id="A0A1M6J8N2"/>
<gene>
    <name evidence="1" type="ORF">SAMN04487911_1211</name>
</gene>
<evidence type="ECO:0000313" key="1">
    <source>
        <dbReference type="EMBL" id="SHJ43055.1"/>
    </source>
</evidence>
<dbReference type="STRING" id="558155.SAMN04487911_1211"/>
<dbReference type="EMBL" id="FQYX01000021">
    <property type="protein sequence ID" value="SHJ43055.1"/>
    <property type="molecule type" value="Genomic_DNA"/>
</dbReference>